<dbReference type="Proteomes" id="UP000784880">
    <property type="component" value="Unassembled WGS sequence"/>
</dbReference>
<keyword evidence="2" id="KW-1185">Reference proteome</keyword>
<organism evidence="1 2">
    <name type="scientific">Evansella tamaricis</name>
    <dbReference type="NCBI Taxonomy" id="2069301"/>
    <lineage>
        <taxon>Bacteria</taxon>
        <taxon>Bacillati</taxon>
        <taxon>Bacillota</taxon>
        <taxon>Bacilli</taxon>
        <taxon>Bacillales</taxon>
        <taxon>Bacillaceae</taxon>
        <taxon>Evansella</taxon>
    </lineage>
</organism>
<evidence type="ECO:0000313" key="2">
    <source>
        <dbReference type="Proteomes" id="UP000784880"/>
    </source>
</evidence>
<gene>
    <name evidence="1" type="ORF">KS419_14915</name>
</gene>
<accession>A0ABS6JH72</accession>
<evidence type="ECO:0000313" key="1">
    <source>
        <dbReference type="EMBL" id="MBU9713020.1"/>
    </source>
</evidence>
<proteinExistence type="predicted"/>
<name>A0ABS6JH72_9BACI</name>
<protein>
    <submittedName>
        <fullName evidence="1">Uncharacterized protein</fullName>
    </submittedName>
</protein>
<dbReference type="EMBL" id="JAHQCS010000120">
    <property type="protein sequence ID" value="MBU9713020.1"/>
    <property type="molecule type" value="Genomic_DNA"/>
</dbReference>
<comment type="caution">
    <text evidence="1">The sequence shown here is derived from an EMBL/GenBank/DDBJ whole genome shotgun (WGS) entry which is preliminary data.</text>
</comment>
<dbReference type="RefSeq" id="WP_217067189.1">
    <property type="nucleotide sequence ID" value="NZ_JAHQCS010000120.1"/>
</dbReference>
<reference evidence="1 2" key="1">
    <citation type="submission" date="2021-06" db="EMBL/GenBank/DDBJ databases">
        <title>Bacillus sp. RD4P76, an endophyte from a halophyte.</title>
        <authorList>
            <person name="Sun J.-Q."/>
        </authorList>
    </citation>
    <scope>NUCLEOTIDE SEQUENCE [LARGE SCALE GENOMIC DNA]</scope>
    <source>
        <strain evidence="1 2">CGMCC 1.15917</strain>
    </source>
</reference>
<sequence>MSYYDLCCQHQGQFVQITEKCGKTHTGRIMDVDQENVWLERPAMARGGFGYGYPGYYGHGAAPGYGHYGAPGYGAPAGYGAPGYGPRPGWGGNPNFFPVALAGIGGFALGSAFFW</sequence>